<dbReference type="InterPro" id="IPR051633">
    <property type="entry name" value="AceTr"/>
</dbReference>
<evidence type="ECO:0000313" key="8">
    <source>
        <dbReference type="Proteomes" id="UP000245771"/>
    </source>
</evidence>
<feature type="transmembrane region" description="Helical" evidence="6">
    <location>
        <begin position="179"/>
        <end position="199"/>
    </location>
</feature>
<comment type="subcellular location">
    <subcellularLocation>
        <location evidence="1">Membrane</location>
        <topology evidence="1">Multi-pass membrane protein</topology>
    </subcellularLocation>
</comment>
<organism evidence="7 8">
    <name type="scientific">Meira miltonrushii</name>
    <dbReference type="NCBI Taxonomy" id="1280837"/>
    <lineage>
        <taxon>Eukaryota</taxon>
        <taxon>Fungi</taxon>
        <taxon>Dikarya</taxon>
        <taxon>Basidiomycota</taxon>
        <taxon>Ustilaginomycotina</taxon>
        <taxon>Exobasidiomycetes</taxon>
        <taxon>Exobasidiales</taxon>
        <taxon>Brachybasidiaceae</taxon>
        <taxon>Meira</taxon>
    </lineage>
</organism>
<dbReference type="PANTHER" id="PTHR31123">
    <property type="entry name" value="ACCUMULATION OF DYADS PROTEIN 2-RELATED"/>
    <property type="match status" value="1"/>
</dbReference>
<keyword evidence="8" id="KW-1185">Reference proteome</keyword>
<dbReference type="InterPro" id="IPR000791">
    <property type="entry name" value="Gpr1/Fun34/SatP-like"/>
</dbReference>
<feature type="transmembrane region" description="Helical" evidence="6">
    <location>
        <begin position="108"/>
        <end position="131"/>
    </location>
</feature>
<dbReference type="GeneID" id="37023147"/>
<dbReference type="GO" id="GO:0005886">
    <property type="term" value="C:plasma membrane"/>
    <property type="evidence" value="ECO:0007669"/>
    <property type="project" value="TreeGrafter"/>
</dbReference>
<gene>
    <name evidence="7" type="ORF">FA14DRAFT_184117</name>
</gene>
<proteinExistence type="inferred from homology"/>
<evidence type="ECO:0000256" key="3">
    <source>
        <dbReference type="ARBA" id="ARBA00022692"/>
    </source>
</evidence>
<keyword evidence="3 6" id="KW-0812">Transmembrane</keyword>
<dbReference type="Pfam" id="PF01184">
    <property type="entry name" value="Gpr1_Fun34_YaaH"/>
    <property type="match status" value="1"/>
</dbReference>
<feature type="transmembrane region" description="Helical" evidence="6">
    <location>
        <begin position="51"/>
        <end position="69"/>
    </location>
</feature>
<dbReference type="STRING" id="1280837.A0A316VAN7"/>
<keyword evidence="4 6" id="KW-1133">Transmembrane helix</keyword>
<evidence type="ECO:0000256" key="6">
    <source>
        <dbReference type="SAM" id="Phobius"/>
    </source>
</evidence>
<evidence type="ECO:0000313" key="7">
    <source>
        <dbReference type="EMBL" id="PWN34586.1"/>
    </source>
</evidence>
<evidence type="ECO:0000256" key="4">
    <source>
        <dbReference type="ARBA" id="ARBA00022989"/>
    </source>
</evidence>
<dbReference type="GO" id="GO:0015123">
    <property type="term" value="F:acetate transmembrane transporter activity"/>
    <property type="evidence" value="ECO:0007669"/>
    <property type="project" value="TreeGrafter"/>
</dbReference>
<sequence length="251" mass="27034">MATAADEKPKSEGFQGGQDISQQFTGGGHVATFSEQPAFPDFHRKFADPSAFAWLALGVTFSLYGVNLLGARGLDIPESSVAGALCLGSITLTIAVILEFISGRTFPATLFGVYAGFFMGYSIMAVGWFGLTGTYDGQMPNPYSAMLSDQLASAQGLWISTFVIINFLLLIVATRQSAFLLAFLTSVEVFFILLMVDYFRDPLDRSSPLSQATGAFGIITGIIAWYLGLTSMLTKDSSYFTLPTVPLVKED</sequence>
<dbReference type="PANTHER" id="PTHR31123:SF1">
    <property type="entry name" value="ACCUMULATION OF DYADS PROTEIN 2-RELATED"/>
    <property type="match status" value="1"/>
</dbReference>
<protein>
    <recommendedName>
        <fullName evidence="9">GPR1/FUN34/yaaH family protein</fullName>
    </recommendedName>
</protein>
<feature type="transmembrane region" description="Helical" evidence="6">
    <location>
        <begin position="81"/>
        <end position="101"/>
    </location>
</feature>
<evidence type="ECO:0000256" key="1">
    <source>
        <dbReference type="ARBA" id="ARBA00004141"/>
    </source>
</evidence>
<dbReference type="AlphaFoldDB" id="A0A316VAN7"/>
<dbReference type="RefSeq" id="XP_025354888.1">
    <property type="nucleotide sequence ID" value="XM_025501366.1"/>
</dbReference>
<dbReference type="EMBL" id="KZ819603">
    <property type="protein sequence ID" value="PWN34586.1"/>
    <property type="molecule type" value="Genomic_DNA"/>
</dbReference>
<feature type="transmembrane region" description="Helical" evidence="6">
    <location>
        <begin position="211"/>
        <end position="229"/>
    </location>
</feature>
<evidence type="ECO:0000256" key="5">
    <source>
        <dbReference type="ARBA" id="ARBA00023136"/>
    </source>
</evidence>
<comment type="similarity">
    <text evidence="2">Belongs to the acetate uptake transporter (AceTr) (TC 2.A.96) family.</text>
</comment>
<evidence type="ECO:0008006" key="9">
    <source>
        <dbReference type="Google" id="ProtNLM"/>
    </source>
</evidence>
<dbReference type="Proteomes" id="UP000245771">
    <property type="component" value="Unassembled WGS sequence"/>
</dbReference>
<dbReference type="InParanoid" id="A0A316VAN7"/>
<dbReference type="OrthoDB" id="3648309at2759"/>
<feature type="transmembrane region" description="Helical" evidence="6">
    <location>
        <begin position="151"/>
        <end position="172"/>
    </location>
</feature>
<accession>A0A316VAN7</accession>
<keyword evidence="5 6" id="KW-0472">Membrane</keyword>
<name>A0A316VAN7_9BASI</name>
<evidence type="ECO:0000256" key="2">
    <source>
        <dbReference type="ARBA" id="ARBA00005587"/>
    </source>
</evidence>
<reference evidence="7 8" key="1">
    <citation type="journal article" date="2018" name="Mol. Biol. Evol.">
        <title>Broad Genomic Sampling Reveals a Smut Pathogenic Ancestry of the Fungal Clade Ustilaginomycotina.</title>
        <authorList>
            <person name="Kijpornyongpan T."/>
            <person name="Mondo S.J."/>
            <person name="Barry K."/>
            <person name="Sandor L."/>
            <person name="Lee J."/>
            <person name="Lipzen A."/>
            <person name="Pangilinan J."/>
            <person name="LaButti K."/>
            <person name="Hainaut M."/>
            <person name="Henrissat B."/>
            <person name="Grigoriev I.V."/>
            <person name="Spatafora J.W."/>
            <person name="Aime M.C."/>
        </authorList>
    </citation>
    <scope>NUCLEOTIDE SEQUENCE [LARGE SCALE GENOMIC DNA]</scope>
    <source>
        <strain evidence="7 8">MCA 3882</strain>
    </source>
</reference>